<evidence type="ECO:0000313" key="2">
    <source>
        <dbReference type="Proteomes" id="UP000187203"/>
    </source>
</evidence>
<protein>
    <submittedName>
        <fullName evidence="1">Uncharacterized protein</fullName>
    </submittedName>
</protein>
<evidence type="ECO:0000313" key="1">
    <source>
        <dbReference type="EMBL" id="OMP12913.1"/>
    </source>
</evidence>
<gene>
    <name evidence="1" type="ORF">COLO4_02588</name>
</gene>
<sequence>MDIWVDNSLEFDEASELSTGVVPSDFKFIWNNSNGTVTFDNLKIQGSIGPMPVEKKIARSFVVERSKDAELFEIIGTYAASGTTTQRKEYAATDQSPLGGTSYYRLRQIDEDGTQHICRTVSVVRKDADVTWQVMGNPAVSSRAITVEASQKMTYELFSKTGRAIPLQMQEMSSRQTILSSFEALESGVYVLRASAGGNSSSQRTGILCIGFQHSIFQNGSGCRNAVIITSVEVMQPRQLPLSQIIGEDIPAFGNSLFAEGSILNGFPLTFRRPCRFSEAHELG</sequence>
<accession>A0A1R3L0P4</accession>
<reference evidence="2" key="1">
    <citation type="submission" date="2013-09" db="EMBL/GenBank/DDBJ databases">
        <title>Corchorus olitorius genome sequencing.</title>
        <authorList>
            <person name="Alam M."/>
            <person name="Haque M.S."/>
            <person name="Islam M.S."/>
            <person name="Emdad E.M."/>
            <person name="Islam M.M."/>
            <person name="Ahmed B."/>
            <person name="Halim A."/>
            <person name="Hossen Q.M.M."/>
            <person name="Hossain M.Z."/>
            <person name="Ahmed R."/>
            <person name="Khan M.M."/>
            <person name="Islam R."/>
            <person name="Rashid M.M."/>
            <person name="Khan S.A."/>
            <person name="Rahman M.S."/>
            <person name="Alam M."/>
            <person name="Yahiya A.S."/>
            <person name="Khan M.S."/>
            <person name="Azam M.S."/>
            <person name="Haque T."/>
            <person name="Lashkar M.Z.H."/>
            <person name="Akhand A.I."/>
            <person name="Morshed G."/>
            <person name="Roy S."/>
            <person name="Uddin K.S."/>
            <person name="Rabeya T."/>
            <person name="Hossain A.S."/>
            <person name="Chowdhury A."/>
            <person name="Snigdha A.R."/>
            <person name="Mortoza M.S."/>
            <person name="Matin S.A."/>
            <person name="Hoque S.M.E."/>
            <person name="Islam M.K."/>
            <person name="Roy D.K."/>
            <person name="Haider R."/>
            <person name="Moosa M.M."/>
            <person name="Elias S.M."/>
            <person name="Hasan A.M."/>
            <person name="Jahan S."/>
            <person name="Shafiuddin M."/>
            <person name="Mahmood N."/>
            <person name="Shommy N.S."/>
        </authorList>
    </citation>
    <scope>NUCLEOTIDE SEQUENCE [LARGE SCALE GENOMIC DNA]</scope>
    <source>
        <strain evidence="2">cv. O-4</strain>
    </source>
</reference>
<dbReference type="Proteomes" id="UP000187203">
    <property type="component" value="Unassembled WGS sequence"/>
</dbReference>
<keyword evidence="2" id="KW-1185">Reference proteome</keyword>
<comment type="caution">
    <text evidence="1">The sequence shown here is derived from an EMBL/GenBank/DDBJ whole genome shotgun (WGS) entry which is preliminary data.</text>
</comment>
<dbReference type="STRING" id="93759.A0A1R3L0P4"/>
<dbReference type="EMBL" id="AWUE01005632">
    <property type="protein sequence ID" value="OMP12913.1"/>
    <property type="molecule type" value="Genomic_DNA"/>
</dbReference>
<dbReference type="AlphaFoldDB" id="A0A1R3L0P4"/>
<organism evidence="1 2">
    <name type="scientific">Corchorus olitorius</name>
    <dbReference type="NCBI Taxonomy" id="93759"/>
    <lineage>
        <taxon>Eukaryota</taxon>
        <taxon>Viridiplantae</taxon>
        <taxon>Streptophyta</taxon>
        <taxon>Embryophyta</taxon>
        <taxon>Tracheophyta</taxon>
        <taxon>Spermatophyta</taxon>
        <taxon>Magnoliopsida</taxon>
        <taxon>eudicotyledons</taxon>
        <taxon>Gunneridae</taxon>
        <taxon>Pentapetalae</taxon>
        <taxon>rosids</taxon>
        <taxon>malvids</taxon>
        <taxon>Malvales</taxon>
        <taxon>Malvaceae</taxon>
        <taxon>Grewioideae</taxon>
        <taxon>Apeibeae</taxon>
        <taxon>Corchorus</taxon>
    </lineage>
</organism>
<name>A0A1R3L0P4_9ROSI</name>
<proteinExistence type="predicted"/>